<dbReference type="CDD" id="cd13632">
    <property type="entry name" value="PBP2_Aa-PDT_like"/>
    <property type="match status" value="1"/>
</dbReference>
<keyword evidence="7 10" id="KW-0456">Lyase</keyword>
<dbReference type="FunFam" id="3.30.70.260:FF:000012">
    <property type="entry name" value="Prephenate dehydratase"/>
    <property type="match status" value="1"/>
</dbReference>
<dbReference type="SUPFAM" id="SSF53850">
    <property type="entry name" value="Periplasmic binding protein-like II"/>
    <property type="match status" value="1"/>
</dbReference>
<dbReference type="SUPFAM" id="SSF55021">
    <property type="entry name" value="ACT-like"/>
    <property type="match status" value="1"/>
</dbReference>
<comment type="catalytic activity">
    <reaction evidence="8 10">
        <text>prephenate + H(+) = 3-phenylpyruvate + CO2 + H2O</text>
        <dbReference type="Rhea" id="RHEA:21648"/>
        <dbReference type="ChEBI" id="CHEBI:15377"/>
        <dbReference type="ChEBI" id="CHEBI:15378"/>
        <dbReference type="ChEBI" id="CHEBI:16526"/>
        <dbReference type="ChEBI" id="CHEBI:18005"/>
        <dbReference type="ChEBI" id="CHEBI:29934"/>
        <dbReference type="EC" id="4.2.1.51"/>
    </reaction>
</comment>
<dbReference type="EC" id="4.2.1.51" evidence="2 10"/>
<evidence type="ECO:0000313" key="14">
    <source>
        <dbReference type="Proteomes" id="UP000217209"/>
    </source>
</evidence>
<evidence type="ECO:0000256" key="4">
    <source>
        <dbReference type="ARBA" id="ARBA00022605"/>
    </source>
</evidence>
<dbReference type="GO" id="GO:0005737">
    <property type="term" value="C:cytoplasm"/>
    <property type="evidence" value="ECO:0007669"/>
    <property type="project" value="TreeGrafter"/>
</dbReference>
<dbReference type="PROSITE" id="PS51671">
    <property type="entry name" value="ACT"/>
    <property type="match status" value="1"/>
</dbReference>
<evidence type="ECO:0000256" key="10">
    <source>
        <dbReference type="RuleBase" id="RU361254"/>
    </source>
</evidence>
<dbReference type="OrthoDB" id="9802281at2"/>
<evidence type="ECO:0000256" key="1">
    <source>
        <dbReference type="ARBA" id="ARBA00004741"/>
    </source>
</evidence>
<dbReference type="RefSeq" id="WP_095660822.1">
    <property type="nucleotide sequence ID" value="NZ_CP019688.1"/>
</dbReference>
<dbReference type="PANTHER" id="PTHR21022:SF19">
    <property type="entry name" value="PREPHENATE DEHYDRATASE-RELATED"/>
    <property type="match status" value="1"/>
</dbReference>
<accession>A0A1Q2HZF4</accession>
<keyword evidence="5 10" id="KW-0057">Aromatic amino acid biosynthesis</keyword>
<dbReference type="Gene3D" id="3.40.190.10">
    <property type="entry name" value="Periplasmic binding protein-like II"/>
    <property type="match status" value="2"/>
</dbReference>
<dbReference type="AlphaFoldDB" id="A0A1Q2HZF4"/>
<evidence type="ECO:0000313" key="13">
    <source>
        <dbReference type="EMBL" id="AQQ16246.1"/>
    </source>
</evidence>
<dbReference type="Pfam" id="PF00800">
    <property type="entry name" value="PDT"/>
    <property type="match status" value="1"/>
</dbReference>
<dbReference type="GO" id="GO:0009094">
    <property type="term" value="P:L-phenylalanine biosynthetic process"/>
    <property type="evidence" value="ECO:0007669"/>
    <property type="project" value="UniProtKB-UniPathway"/>
</dbReference>
<keyword evidence="14" id="KW-1185">Reference proteome</keyword>
<evidence type="ECO:0000259" key="11">
    <source>
        <dbReference type="PROSITE" id="PS51171"/>
    </source>
</evidence>
<dbReference type="InterPro" id="IPR001086">
    <property type="entry name" value="Preph_deHydtase"/>
</dbReference>
<dbReference type="NCBIfam" id="NF008865">
    <property type="entry name" value="PRK11898.1"/>
    <property type="match status" value="1"/>
</dbReference>
<name>A0A1Q2HZF4_9CORY</name>
<dbReference type="PROSITE" id="PS51171">
    <property type="entry name" value="PREPHENATE_DEHYDR_3"/>
    <property type="match status" value="1"/>
</dbReference>
<keyword evidence="6 10" id="KW-0584">Phenylalanine biosynthesis</keyword>
<evidence type="ECO:0000256" key="8">
    <source>
        <dbReference type="ARBA" id="ARBA00047848"/>
    </source>
</evidence>
<sequence length="305" mass="32690">MTRIAYLGPAGTFTEAAARRFDLPDPDFVPVDSPAAALDAVRAGEAEFAVVAIENSVDGAVTSTSDALVEAGVQILAETELDIAFAIMSRRGFSLDDASSLTTHPVAYQQVKGWISEHLPGVEFVSASSNAAAARMVADGEADVAAAPERAAELFDLEIHARGVADMDSARTRFVLVGPVRVPPARTGNDRTSIVFQTPNEPGTLVAILQEFAYRGVDMSRIESRPTRQEPNTYNFFVDLVGHVDDAPVAEAMRGVYLRASWVRFLGSWPKASGALAPVDQTRIADAEAWVRAAREGQTQTEGER</sequence>
<protein>
    <recommendedName>
        <fullName evidence="3 10">Prephenate dehydratase</fullName>
        <shortName evidence="10">PDT</shortName>
        <ecNumber evidence="2 10">4.2.1.51</ecNumber>
    </recommendedName>
</protein>
<evidence type="ECO:0000259" key="12">
    <source>
        <dbReference type="PROSITE" id="PS51671"/>
    </source>
</evidence>
<dbReference type="InterPro" id="IPR008242">
    <property type="entry name" value="Chor_mutase/pphenate_deHydtase"/>
</dbReference>
<dbReference type="Pfam" id="PF01842">
    <property type="entry name" value="ACT"/>
    <property type="match status" value="1"/>
</dbReference>
<evidence type="ECO:0000256" key="6">
    <source>
        <dbReference type="ARBA" id="ARBA00023222"/>
    </source>
</evidence>
<organism evidence="13 14">
    <name type="scientific">Corynebacterium glaucum</name>
    <dbReference type="NCBI Taxonomy" id="187491"/>
    <lineage>
        <taxon>Bacteria</taxon>
        <taxon>Bacillati</taxon>
        <taxon>Actinomycetota</taxon>
        <taxon>Actinomycetes</taxon>
        <taxon>Mycobacteriales</taxon>
        <taxon>Corynebacteriaceae</taxon>
        <taxon>Corynebacterium</taxon>
    </lineage>
</organism>
<evidence type="ECO:0000256" key="3">
    <source>
        <dbReference type="ARBA" id="ARBA00021872"/>
    </source>
</evidence>
<dbReference type="InterPro" id="IPR018528">
    <property type="entry name" value="Preph_deHydtase_CS"/>
</dbReference>
<dbReference type="PANTHER" id="PTHR21022">
    <property type="entry name" value="PREPHENATE DEHYDRATASE P PROTEIN"/>
    <property type="match status" value="1"/>
</dbReference>
<evidence type="ECO:0000256" key="5">
    <source>
        <dbReference type="ARBA" id="ARBA00023141"/>
    </source>
</evidence>
<dbReference type="KEGG" id="cgv:CGLAU_11575"/>
<dbReference type="InterPro" id="IPR002912">
    <property type="entry name" value="ACT_dom"/>
</dbReference>
<dbReference type="Proteomes" id="UP000217209">
    <property type="component" value="Chromosome"/>
</dbReference>
<feature type="site" description="Essential for prephenate dehydratase activity" evidence="9">
    <location>
        <position position="172"/>
    </location>
</feature>
<evidence type="ECO:0000256" key="2">
    <source>
        <dbReference type="ARBA" id="ARBA00013147"/>
    </source>
</evidence>
<dbReference type="CDD" id="cd04905">
    <property type="entry name" value="ACT_CM-PDT"/>
    <property type="match status" value="1"/>
</dbReference>
<dbReference type="UniPathway" id="UPA00121">
    <property type="reaction ID" value="UER00345"/>
</dbReference>
<dbReference type="InterPro" id="IPR045865">
    <property type="entry name" value="ACT-like_dom_sf"/>
</dbReference>
<dbReference type="GO" id="GO:0004664">
    <property type="term" value="F:prephenate dehydratase activity"/>
    <property type="evidence" value="ECO:0007669"/>
    <property type="project" value="UniProtKB-UniRule"/>
</dbReference>
<dbReference type="PROSITE" id="PS00858">
    <property type="entry name" value="PREPHENATE_DEHYDR_2"/>
    <property type="match status" value="1"/>
</dbReference>
<comment type="pathway">
    <text evidence="1 10">Amino-acid biosynthesis; L-phenylalanine biosynthesis; phenylpyruvate from prephenate: step 1/1.</text>
</comment>
<evidence type="ECO:0000256" key="9">
    <source>
        <dbReference type="PIRSR" id="PIRSR001500-2"/>
    </source>
</evidence>
<dbReference type="Gene3D" id="3.30.70.260">
    <property type="match status" value="1"/>
</dbReference>
<dbReference type="EMBL" id="CP019688">
    <property type="protein sequence ID" value="AQQ16246.1"/>
    <property type="molecule type" value="Genomic_DNA"/>
</dbReference>
<keyword evidence="4 10" id="KW-0028">Amino-acid biosynthesis</keyword>
<feature type="domain" description="Prephenate dehydratase" evidence="11">
    <location>
        <begin position="3"/>
        <end position="179"/>
    </location>
</feature>
<dbReference type="PIRSF" id="PIRSF001500">
    <property type="entry name" value="Chor_mut_pdt_Ppr"/>
    <property type="match status" value="1"/>
</dbReference>
<gene>
    <name evidence="10 13" type="primary">pheA</name>
    <name evidence="13" type="ORF">CGLAU_11575</name>
</gene>
<evidence type="ECO:0000256" key="7">
    <source>
        <dbReference type="ARBA" id="ARBA00023239"/>
    </source>
</evidence>
<feature type="domain" description="ACT" evidence="12">
    <location>
        <begin position="193"/>
        <end position="268"/>
    </location>
</feature>
<reference evidence="13 14" key="1">
    <citation type="submission" date="2016-12" db="EMBL/GenBank/DDBJ databases">
        <authorList>
            <person name="Song W.-J."/>
            <person name="Kurnit D.M."/>
        </authorList>
    </citation>
    <scope>NUCLEOTIDE SEQUENCE [LARGE SCALE GENOMIC DNA]</scope>
    <source>
        <strain evidence="13 14">DSM 30827</strain>
    </source>
</reference>
<proteinExistence type="predicted"/>